<feature type="transmembrane region" description="Helical" evidence="6">
    <location>
        <begin position="192"/>
        <end position="215"/>
    </location>
</feature>
<feature type="transmembrane region" description="Helical" evidence="6">
    <location>
        <begin position="44"/>
        <end position="69"/>
    </location>
</feature>
<sequence length="316" mass="32637">MREEIRDRVERLRALPAEHPRLARVRSAAERYRLTRGNHLSAAVAFYTVIASVPLLMVVFAVLGLLLFWRSPSGQDLAVAVGALMPPGMLAAVTPVLDTVVARGGSLVGIGAVGALWAGATWTAYLREALSAQYLLPPEKMTSPRRFLWDLGALGILGTAVLGSLAVTAVVTGLAGVTLELLGLRDAVGGLIVLRVVGSAVVLALDWAVLCFVLARLPRVPVPVRRVVVPAAAGAAALELLKIGTALTVGAVSDTAGGAVFGAVLATLFFLFVLSRILVVCAAWIATDGSAGFHNTVAAQALVGADGTETSTGHTA</sequence>
<evidence type="ECO:0000256" key="3">
    <source>
        <dbReference type="ARBA" id="ARBA00022692"/>
    </source>
</evidence>
<feature type="transmembrane region" description="Helical" evidence="6">
    <location>
        <begin position="147"/>
        <end position="172"/>
    </location>
</feature>
<keyword evidence="3 6" id="KW-0812">Transmembrane</keyword>
<dbReference type="STRING" id="260086.SAMN05216207_101775"/>
<evidence type="ECO:0000256" key="2">
    <source>
        <dbReference type="ARBA" id="ARBA00022475"/>
    </source>
</evidence>
<dbReference type="PANTHER" id="PTHR30213">
    <property type="entry name" value="INNER MEMBRANE PROTEIN YHJD"/>
    <property type="match status" value="1"/>
</dbReference>
<dbReference type="Pfam" id="PF03631">
    <property type="entry name" value="Virul_fac_BrkB"/>
    <property type="match status" value="1"/>
</dbReference>
<evidence type="ECO:0000256" key="1">
    <source>
        <dbReference type="ARBA" id="ARBA00004651"/>
    </source>
</evidence>
<dbReference type="RefSeq" id="WP_177238540.1">
    <property type="nucleotide sequence ID" value="NZ_FOUY01000017.1"/>
</dbReference>
<keyword evidence="4 6" id="KW-1133">Transmembrane helix</keyword>
<feature type="transmembrane region" description="Helical" evidence="6">
    <location>
        <begin position="259"/>
        <end position="286"/>
    </location>
</feature>
<protein>
    <submittedName>
        <fullName evidence="7">Membrane protein</fullName>
    </submittedName>
</protein>
<gene>
    <name evidence="7" type="ORF">SAMN05216207_101775</name>
</gene>
<evidence type="ECO:0000256" key="5">
    <source>
        <dbReference type="ARBA" id="ARBA00023136"/>
    </source>
</evidence>
<dbReference type="AlphaFoldDB" id="A0A1I5ABF8"/>
<keyword evidence="2" id="KW-1003">Cell membrane</keyword>
<accession>A0A1I5ABF8</accession>
<dbReference type="GO" id="GO:0005886">
    <property type="term" value="C:plasma membrane"/>
    <property type="evidence" value="ECO:0007669"/>
    <property type="project" value="UniProtKB-SubCell"/>
</dbReference>
<dbReference type="InterPro" id="IPR017039">
    <property type="entry name" value="Virul_fac_BrkB"/>
</dbReference>
<evidence type="ECO:0000256" key="6">
    <source>
        <dbReference type="SAM" id="Phobius"/>
    </source>
</evidence>
<keyword evidence="8" id="KW-1185">Reference proteome</keyword>
<dbReference type="EMBL" id="FOUY01000017">
    <property type="protein sequence ID" value="SFN59746.1"/>
    <property type="molecule type" value="Genomic_DNA"/>
</dbReference>
<evidence type="ECO:0000256" key="4">
    <source>
        <dbReference type="ARBA" id="ARBA00022989"/>
    </source>
</evidence>
<feature type="transmembrane region" description="Helical" evidence="6">
    <location>
        <begin position="227"/>
        <end position="253"/>
    </location>
</feature>
<feature type="transmembrane region" description="Helical" evidence="6">
    <location>
        <begin position="106"/>
        <end position="126"/>
    </location>
</feature>
<dbReference type="Proteomes" id="UP000199614">
    <property type="component" value="Unassembled WGS sequence"/>
</dbReference>
<evidence type="ECO:0000313" key="8">
    <source>
        <dbReference type="Proteomes" id="UP000199614"/>
    </source>
</evidence>
<dbReference type="PANTHER" id="PTHR30213:SF1">
    <property type="entry name" value="INNER MEMBRANE PROTEIN YHJD"/>
    <property type="match status" value="1"/>
</dbReference>
<comment type="subcellular location">
    <subcellularLocation>
        <location evidence="1">Cell membrane</location>
        <topology evidence="1">Multi-pass membrane protein</topology>
    </subcellularLocation>
</comment>
<organism evidence="7 8">
    <name type="scientific">Pseudonocardia ammonioxydans</name>
    <dbReference type="NCBI Taxonomy" id="260086"/>
    <lineage>
        <taxon>Bacteria</taxon>
        <taxon>Bacillati</taxon>
        <taxon>Actinomycetota</taxon>
        <taxon>Actinomycetes</taxon>
        <taxon>Pseudonocardiales</taxon>
        <taxon>Pseudonocardiaceae</taxon>
        <taxon>Pseudonocardia</taxon>
    </lineage>
</organism>
<reference evidence="7 8" key="1">
    <citation type="submission" date="2016-10" db="EMBL/GenBank/DDBJ databases">
        <authorList>
            <person name="de Groot N.N."/>
        </authorList>
    </citation>
    <scope>NUCLEOTIDE SEQUENCE [LARGE SCALE GENOMIC DNA]</scope>
    <source>
        <strain evidence="7 8">CGMCC 4.1877</strain>
    </source>
</reference>
<proteinExistence type="predicted"/>
<evidence type="ECO:0000313" key="7">
    <source>
        <dbReference type="EMBL" id="SFN59746.1"/>
    </source>
</evidence>
<keyword evidence="5 6" id="KW-0472">Membrane</keyword>
<name>A0A1I5ABF8_PSUAM</name>